<dbReference type="InterPro" id="IPR027417">
    <property type="entry name" value="P-loop_NTPase"/>
</dbReference>
<dbReference type="InterPro" id="IPR009057">
    <property type="entry name" value="Homeodomain-like_sf"/>
</dbReference>
<sequence>MSTRLLIVEDQFIEANNLKLILKSAGYEVCSIARSVPIAISIVEKERPDLVLLDIFLQGDLTGIDLAKTLENRNIPFVYISANSNKEVLDAAKATQPYGFLVKPFRKKDVLVMLDVAWYLYQQRQEKKRMDSAEPDMVLKQIPKQEEITTIIGDSAGIKELLKNIRIVSQSNTSVLILGENGTGKELVAKAIHENSARKHKPLVVVNCAALPANLIESELFGHEKGAFTGATSKRIGKFEQANEGTIFLDEIGELPMDVQAKFLRVLQEKEIESVGGETRKVNVRVVAATNRNLEEEVASNNFRVDLYYRLNVFPLELPPLRERKEDILPLAHHFLKLHAAAQGKLISRFAPRVEDALVQHNWPGNVRELQNLIERAVLLAEGSQIESLHWQVAQKAKTSVSAAQTKIKTMTENERSHIISVLESCNWKIAGRGGAAEILDVNVSTLNSRIKKLGISKEIVLRREKGE</sequence>
<dbReference type="SMART" id="SM00382">
    <property type="entry name" value="AAA"/>
    <property type="match status" value="1"/>
</dbReference>
<keyword evidence="1" id="KW-0547">Nucleotide-binding</keyword>
<dbReference type="PANTHER" id="PTHR32071">
    <property type="entry name" value="TRANSCRIPTIONAL REGULATORY PROTEIN"/>
    <property type="match status" value="1"/>
</dbReference>
<reference evidence="9" key="1">
    <citation type="submission" date="2022-01" db="EMBL/GenBank/DDBJ databases">
        <authorList>
            <person name="Jo J.-H."/>
            <person name="Im W.-T."/>
        </authorList>
    </citation>
    <scope>NUCLEOTIDE SEQUENCE</scope>
    <source>
        <strain evidence="9">NA20</strain>
    </source>
</reference>
<dbReference type="SUPFAM" id="SSF52540">
    <property type="entry name" value="P-loop containing nucleoside triphosphate hydrolases"/>
    <property type="match status" value="1"/>
</dbReference>
<dbReference type="Gene3D" id="1.10.10.60">
    <property type="entry name" value="Homeodomain-like"/>
    <property type="match status" value="1"/>
</dbReference>
<keyword evidence="5" id="KW-0804">Transcription</keyword>
<name>A0ABS9KTT2_9BACT</name>
<dbReference type="Pfam" id="PF25601">
    <property type="entry name" value="AAA_lid_14"/>
    <property type="match status" value="1"/>
</dbReference>
<gene>
    <name evidence="9" type="ORF">LZZ85_15725</name>
</gene>
<evidence type="ECO:0000313" key="9">
    <source>
        <dbReference type="EMBL" id="MCG2615749.1"/>
    </source>
</evidence>
<dbReference type="InterPro" id="IPR002078">
    <property type="entry name" value="Sigma_54_int"/>
</dbReference>
<dbReference type="InterPro" id="IPR025944">
    <property type="entry name" value="Sigma_54_int_dom_CS"/>
</dbReference>
<evidence type="ECO:0000256" key="4">
    <source>
        <dbReference type="ARBA" id="ARBA00023125"/>
    </source>
</evidence>
<dbReference type="Gene3D" id="3.40.50.2300">
    <property type="match status" value="1"/>
</dbReference>
<keyword evidence="2" id="KW-0067">ATP-binding</keyword>
<dbReference type="PANTHER" id="PTHR32071:SF117">
    <property type="entry name" value="PTS-DEPENDENT DIHYDROXYACETONE KINASE OPERON REGULATORY PROTEIN-RELATED"/>
    <property type="match status" value="1"/>
</dbReference>
<evidence type="ECO:0000259" key="8">
    <source>
        <dbReference type="PROSITE" id="PS50110"/>
    </source>
</evidence>
<evidence type="ECO:0000259" key="7">
    <source>
        <dbReference type="PROSITE" id="PS50045"/>
    </source>
</evidence>
<evidence type="ECO:0000256" key="3">
    <source>
        <dbReference type="ARBA" id="ARBA00023015"/>
    </source>
</evidence>
<dbReference type="Gene3D" id="3.40.50.300">
    <property type="entry name" value="P-loop containing nucleotide triphosphate hydrolases"/>
    <property type="match status" value="1"/>
</dbReference>
<dbReference type="Pfam" id="PF00072">
    <property type="entry name" value="Response_reg"/>
    <property type="match status" value="1"/>
</dbReference>
<evidence type="ECO:0000256" key="2">
    <source>
        <dbReference type="ARBA" id="ARBA00022840"/>
    </source>
</evidence>
<dbReference type="InterPro" id="IPR025943">
    <property type="entry name" value="Sigma_54_int_dom_ATP-bd_2"/>
</dbReference>
<dbReference type="CDD" id="cd00009">
    <property type="entry name" value="AAA"/>
    <property type="match status" value="1"/>
</dbReference>
<dbReference type="PROSITE" id="PS50110">
    <property type="entry name" value="RESPONSE_REGULATORY"/>
    <property type="match status" value="1"/>
</dbReference>
<keyword evidence="10" id="KW-1185">Reference proteome</keyword>
<dbReference type="PROSITE" id="PS00676">
    <property type="entry name" value="SIGMA54_INTERACT_2"/>
    <property type="match status" value="1"/>
</dbReference>
<dbReference type="PROSITE" id="PS00688">
    <property type="entry name" value="SIGMA54_INTERACT_3"/>
    <property type="match status" value="1"/>
</dbReference>
<dbReference type="RefSeq" id="WP_237873859.1">
    <property type="nucleotide sequence ID" value="NZ_JAKLTR010000010.1"/>
</dbReference>
<dbReference type="Gene3D" id="1.10.8.60">
    <property type="match status" value="1"/>
</dbReference>
<feature type="modified residue" description="4-aspartylphosphate" evidence="6">
    <location>
        <position position="54"/>
    </location>
</feature>
<evidence type="ECO:0000313" key="10">
    <source>
        <dbReference type="Proteomes" id="UP001165367"/>
    </source>
</evidence>
<feature type="domain" description="Sigma-54 factor interaction" evidence="7">
    <location>
        <begin position="151"/>
        <end position="379"/>
    </location>
</feature>
<feature type="domain" description="Response regulatory" evidence="8">
    <location>
        <begin position="4"/>
        <end position="118"/>
    </location>
</feature>
<comment type="caution">
    <text evidence="9">The sequence shown here is derived from an EMBL/GenBank/DDBJ whole genome shotgun (WGS) entry which is preliminary data.</text>
</comment>
<dbReference type="CDD" id="cd17534">
    <property type="entry name" value="REC_DC-like"/>
    <property type="match status" value="1"/>
</dbReference>
<dbReference type="EMBL" id="JAKLTR010000010">
    <property type="protein sequence ID" value="MCG2615749.1"/>
    <property type="molecule type" value="Genomic_DNA"/>
</dbReference>
<keyword evidence="3" id="KW-0805">Transcription regulation</keyword>
<organism evidence="9 10">
    <name type="scientific">Terrimonas ginsenosidimutans</name>
    <dbReference type="NCBI Taxonomy" id="2908004"/>
    <lineage>
        <taxon>Bacteria</taxon>
        <taxon>Pseudomonadati</taxon>
        <taxon>Bacteroidota</taxon>
        <taxon>Chitinophagia</taxon>
        <taxon>Chitinophagales</taxon>
        <taxon>Chitinophagaceae</taxon>
        <taxon>Terrimonas</taxon>
    </lineage>
</organism>
<dbReference type="InterPro" id="IPR058031">
    <property type="entry name" value="AAA_lid_NorR"/>
</dbReference>
<proteinExistence type="predicted"/>
<evidence type="ECO:0000256" key="6">
    <source>
        <dbReference type="PROSITE-ProRule" id="PRU00169"/>
    </source>
</evidence>
<dbReference type="SMART" id="SM00448">
    <property type="entry name" value="REC"/>
    <property type="match status" value="1"/>
</dbReference>
<dbReference type="Pfam" id="PF00158">
    <property type="entry name" value="Sigma54_activat"/>
    <property type="match status" value="1"/>
</dbReference>
<protein>
    <submittedName>
        <fullName evidence="9">Sigma-54 dependent transcriptional regulator</fullName>
    </submittedName>
</protein>
<dbReference type="SUPFAM" id="SSF46689">
    <property type="entry name" value="Homeodomain-like"/>
    <property type="match status" value="1"/>
</dbReference>
<dbReference type="InterPro" id="IPR003593">
    <property type="entry name" value="AAA+_ATPase"/>
</dbReference>
<dbReference type="InterPro" id="IPR001789">
    <property type="entry name" value="Sig_transdc_resp-reg_receiver"/>
</dbReference>
<evidence type="ECO:0000256" key="1">
    <source>
        <dbReference type="ARBA" id="ARBA00022741"/>
    </source>
</evidence>
<evidence type="ECO:0000256" key="5">
    <source>
        <dbReference type="ARBA" id="ARBA00023163"/>
    </source>
</evidence>
<keyword evidence="6" id="KW-0597">Phosphoprotein</keyword>
<dbReference type="PROSITE" id="PS50045">
    <property type="entry name" value="SIGMA54_INTERACT_4"/>
    <property type="match status" value="1"/>
</dbReference>
<accession>A0ABS9KTT2</accession>
<dbReference type="Proteomes" id="UP001165367">
    <property type="component" value="Unassembled WGS sequence"/>
</dbReference>
<dbReference type="InterPro" id="IPR011006">
    <property type="entry name" value="CheY-like_superfamily"/>
</dbReference>
<keyword evidence="4" id="KW-0238">DNA-binding</keyword>
<dbReference type="SUPFAM" id="SSF52172">
    <property type="entry name" value="CheY-like"/>
    <property type="match status" value="1"/>
</dbReference>